<evidence type="ECO:0000256" key="2">
    <source>
        <dbReference type="ARBA" id="ARBA00022679"/>
    </source>
</evidence>
<dbReference type="PROSITE" id="PS50011">
    <property type="entry name" value="PROTEIN_KINASE_DOM"/>
    <property type="match status" value="2"/>
</dbReference>
<organism evidence="9 10">
    <name type="scientific">Cymbomonas tetramitiformis</name>
    <dbReference type="NCBI Taxonomy" id="36881"/>
    <lineage>
        <taxon>Eukaryota</taxon>
        <taxon>Viridiplantae</taxon>
        <taxon>Chlorophyta</taxon>
        <taxon>Pyramimonadophyceae</taxon>
        <taxon>Pyramimonadales</taxon>
        <taxon>Pyramimonadaceae</taxon>
        <taxon>Cymbomonas</taxon>
    </lineage>
</organism>
<protein>
    <submittedName>
        <fullName evidence="9">Calcium-dependent protein kinase 18</fullName>
    </submittedName>
</protein>
<feature type="domain" description="Protein kinase" evidence="8">
    <location>
        <begin position="453"/>
        <end position="713"/>
    </location>
</feature>
<dbReference type="GO" id="GO:0005524">
    <property type="term" value="F:ATP binding"/>
    <property type="evidence" value="ECO:0007669"/>
    <property type="project" value="UniProtKB-UniRule"/>
</dbReference>
<dbReference type="SMART" id="SM00220">
    <property type="entry name" value="S_TKc"/>
    <property type="match status" value="2"/>
</dbReference>
<keyword evidence="1" id="KW-0723">Serine/threonine-protein kinase</keyword>
<dbReference type="SUPFAM" id="SSF56112">
    <property type="entry name" value="Protein kinase-like (PK-like)"/>
    <property type="match status" value="2"/>
</dbReference>
<reference evidence="9 10" key="1">
    <citation type="journal article" date="2015" name="Genome Biol. Evol.">
        <title>Comparative Genomics of a Bacterivorous Green Alga Reveals Evolutionary Causalities and Consequences of Phago-Mixotrophic Mode of Nutrition.</title>
        <authorList>
            <person name="Burns J.A."/>
            <person name="Paasch A."/>
            <person name="Narechania A."/>
            <person name="Kim E."/>
        </authorList>
    </citation>
    <scope>NUCLEOTIDE SEQUENCE [LARGE SCALE GENOMIC DNA]</scope>
    <source>
        <strain evidence="9 10">PLY_AMNH</strain>
    </source>
</reference>
<keyword evidence="3 6" id="KW-0547">Nucleotide-binding</keyword>
<feature type="binding site" evidence="6">
    <location>
        <position position="483"/>
    </location>
    <ligand>
        <name>ATP</name>
        <dbReference type="ChEBI" id="CHEBI:30616"/>
    </ligand>
</feature>
<dbReference type="EMBL" id="LGRX02016937">
    <property type="protein sequence ID" value="KAK3261387.1"/>
    <property type="molecule type" value="Genomic_DNA"/>
</dbReference>
<dbReference type="PROSITE" id="PS00108">
    <property type="entry name" value="PROTEIN_KINASE_ST"/>
    <property type="match status" value="2"/>
</dbReference>
<dbReference type="InterPro" id="IPR017441">
    <property type="entry name" value="Protein_kinase_ATP_BS"/>
</dbReference>
<evidence type="ECO:0000313" key="10">
    <source>
        <dbReference type="Proteomes" id="UP001190700"/>
    </source>
</evidence>
<accession>A0AAE0FKJ4</accession>
<keyword evidence="5 6" id="KW-0067">ATP-binding</keyword>
<dbReference type="Gene3D" id="1.10.510.10">
    <property type="entry name" value="Transferase(Phosphotransferase) domain 1"/>
    <property type="match status" value="2"/>
</dbReference>
<feature type="compositionally biased region" description="Basic and acidic residues" evidence="7">
    <location>
        <begin position="437"/>
        <end position="449"/>
    </location>
</feature>
<evidence type="ECO:0000256" key="7">
    <source>
        <dbReference type="SAM" id="MobiDB-lite"/>
    </source>
</evidence>
<keyword evidence="4 9" id="KW-0418">Kinase</keyword>
<evidence type="ECO:0000256" key="3">
    <source>
        <dbReference type="ARBA" id="ARBA00022741"/>
    </source>
</evidence>
<dbReference type="PANTHER" id="PTHR24349">
    <property type="entry name" value="SERINE/THREONINE-PROTEIN KINASE"/>
    <property type="match status" value="1"/>
</dbReference>
<dbReference type="InterPro" id="IPR011009">
    <property type="entry name" value="Kinase-like_dom_sf"/>
</dbReference>
<sequence>MPCIACQQVAVDSAACSEAGAAPHAKAAEGRRRSDGTFRERYELGPELGSGATSTVYEAVDCTTKEVVAVKKVQRQEMVGGAEQLQTELQVLGLLGKRGADACEHILQLVEVFEEEEEEDMVYIVTERCSGRDLLRHIEEEGTLEERAASEVMRQVFAGLQSIHGAGVIHRDIKLENLLVEEPGSGSGLKIIDFGSARMVQGSLAKGGDELVMGTMEYAAPEVLHADYCVGSDMWAAGVLMYILLSGMVPFDSELDQRQARFTFDEEEWGEVSEDARDLIRKLLVKDPKARLSAAEAARHAWLAGSTEAEVAVSVGASEGAEGVPSIDHGAASVEAEVVGPPCEAEPRAGSVLREGLDIAVEDVGQEAQLSKSGAVASGELEAGGKSQSRGHTEQQIQSDDRSEAGHVACEEVSGEAPQVAVDSAACSEAGAAPHAKAAEGRRRSDGTFRERYELGPELGSGATSTVYEAVDCTTKEVVAVKKVQRQEMVGGAEQLQTELQVLGLLGKRGADACEHILQLVEVFEEEEEDMVYIVTERCGGRDLLRHIEEEGTLEERAASEVMRQVFAGLQSIHGAGVIHRDIKLENLLVEEPGSGSGLKIIDFGSARMVQGSLAKGGDELVMGTMEYAAPEVLHADYCVGSDMWAAGVLMYILLSGTVPFDSELDQRQARFTFDEEEWGEVSEDARDLIRKLLVKDPKARLSAAEAARHAWLVLASDSH</sequence>
<keyword evidence="2" id="KW-0808">Transferase</keyword>
<feature type="binding site" evidence="6">
    <location>
        <position position="72"/>
    </location>
    <ligand>
        <name>ATP</name>
        <dbReference type="ChEBI" id="CHEBI:30616"/>
    </ligand>
</feature>
<name>A0AAE0FKJ4_9CHLO</name>
<dbReference type="InterPro" id="IPR008271">
    <property type="entry name" value="Ser/Thr_kinase_AS"/>
</dbReference>
<dbReference type="InterPro" id="IPR050205">
    <property type="entry name" value="CDPK_Ser/Thr_kinases"/>
</dbReference>
<keyword evidence="10" id="KW-1185">Reference proteome</keyword>
<gene>
    <name evidence="9" type="ORF">CYMTET_29704</name>
</gene>
<dbReference type="Pfam" id="PF00069">
    <property type="entry name" value="Pkinase"/>
    <property type="match status" value="2"/>
</dbReference>
<evidence type="ECO:0000313" key="9">
    <source>
        <dbReference type="EMBL" id="KAK3261387.1"/>
    </source>
</evidence>
<feature type="region of interest" description="Disordered" evidence="7">
    <location>
        <begin position="370"/>
        <end position="406"/>
    </location>
</feature>
<dbReference type="PROSITE" id="PS00107">
    <property type="entry name" value="PROTEIN_KINASE_ATP"/>
    <property type="match status" value="2"/>
</dbReference>
<evidence type="ECO:0000256" key="5">
    <source>
        <dbReference type="ARBA" id="ARBA00022840"/>
    </source>
</evidence>
<evidence type="ECO:0000256" key="6">
    <source>
        <dbReference type="PROSITE-ProRule" id="PRU10141"/>
    </source>
</evidence>
<feature type="compositionally biased region" description="Polar residues" evidence="7">
    <location>
        <begin position="386"/>
        <end position="398"/>
    </location>
</feature>
<evidence type="ECO:0000256" key="4">
    <source>
        <dbReference type="ARBA" id="ARBA00022777"/>
    </source>
</evidence>
<evidence type="ECO:0000259" key="8">
    <source>
        <dbReference type="PROSITE" id="PS50011"/>
    </source>
</evidence>
<dbReference type="Proteomes" id="UP001190700">
    <property type="component" value="Unassembled WGS sequence"/>
</dbReference>
<dbReference type="GO" id="GO:0004674">
    <property type="term" value="F:protein serine/threonine kinase activity"/>
    <property type="evidence" value="ECO:0007669"/>
    <property type="project" value="UniProtKB-KW"/>
</dbReference>
<dbReference type="InterPro" id="IPR000719">
    <property type="entry name" value="Prot_kinase_dom"/>
</dbReference>
<evidence type="ECO:0000256" key="1">
    <source>
        <dbReference type="ARBA" id="ARBA00022527"/>
    </source>
</evidence>
<feature type="domain" description="Protein kinase" evidence="8">
    <location>
        <begin position="42"/>
        <end position="303"/>
    </location>
</feature>
<comment type="caution">
    <text evidence="9">The sequence shown here is derived from an EMBL/GenBank/DDBJ whole genome shotgun (WGS) entry which is preliminary data.</text>
</comment>
<feature type="region of interest" description="Disordered" evidence="7">
    <location>
        <begin position="430"/>
        <end position="449"/>
    </location>
</feature>
<proteinExistence type="predicted"/>
<dbReference type="AlphaFoldDB" id="A0AAE0FKJ4"/>